<reference evidence="1 2" key="1">
    <citation type="journal article" date="2021" name="BMC Biol.">
        <title>Horizontally acquired antibacterial genes associated with adaptive radiation of ladybird beetles.</title>
        <authorList>
            <person name="Li H.S."/>
            <person name="Tang X.F."/>
            <person name="Huang Y.H."/>
            <person name="Xu Z.Y."/>
            <person name="Chen M.L."/>
            <person name="Du X.Y."/>
            <person name="Qiu B.Y."/>
            <person name="Chen P.T."/>
            <person name="Zhang W."/>
            <person name="Slipinski A."/>
            <person name="Escalona H.E."/>
            <person name="Waterhouse R.M."/>
            <person name="Zwick A."/>
            <person name="Pang H."/>
        </authorList>
    </citation>
    <scope>NUCLEOTIDE SEQUENCE [LARGE SCALE GENOMIC DNA]</scope>
    <source>
        <strain evidence="1">SYSU2018</strain>
    </source>
</reference>
<keyword evidence="2" id="KW-1185">Reference proteome</keyword>
<name>A0ABD2PAJ4_9CUCU</name>
<dbReference type="AlphaFoldDB" id="A0ABD2PAJ4"/>
<accession>A0ABD2PAJ4</accession>
<dbReference type="EMBL" id="JABFTP020000185">
    <property type="protein sequence ID" value="KAL3288037.1"/>
    <property type="molecule type" value="Genomic_DNA"/>
</dbReference>
<protein>
    <submittedName>
        <fullName evidence="1">Uncharacterized protein</fullName>
    </submittedName>
</protein>
<evidence type="ECO:0000313" key="2">
    <source>
        <dbReference type="Proteomes" id="UP001516400"/>
    </source>
</evidence>
<sequence>MIDCNVCTCVHGTWTCSRMTCPKSEQENNANEVTSNPKYLQHLYDLYQQQYVKSSLNSNDKKQLLHMMKNIREQMIQRELKNVVDDKNKLTKYSIEPRKSFEGNRQKVTSPDSNIFSQKRTKNIPYSYTFPRAKREIQNMERYIMNSISARPKMKKSLLPQALARNHNSFLESSGKNKAITKLKYLIDNSAGAYVQRNDKENRETYNSKGNLLYSETFKPENRFHSVIYSATHFPSSQALGKYLEERNSPIHDNYEVFRRKRFLNSDYLDSIELSEFMPKKYSGGIQKISPLKTKTKHNVNPNVVPSNVDDFGIVSGEYSPILSLLGMRKKRSTDSPILYLSNSAFSDKESLLKSIDSKKEENSRQQQGRSNLMNLGNILAELKKDSKKNKIQNGRNILLDLITGLKERNILPNETRKQRRNRYENSHYNQKNVSTQKCNKQIITDVLSQHSKPQALDLHEPSSDLNNNNPIGIKIPQNVQQNFLGSENELLPPAIETYDNNYENKTPQDQSHDTMKDTPPMEFPENISPDVRIDKTPVSRFPVTNESPLYPVDSHNPTFQPPAFEMPAYSGDSINPTYQPPILMVPEHPNDLNPQDSIYESPILVYPEFQEENKFNRDSVASKDFEETKVAQDSDNSQSNEDIVVDADDLPEKMFLVVEGDKDDNPAESEILGVPIVGPSLPDILFYLKNLLLSETDPSKREKVKQVMSYFKNFSNLDDF</sequence>
<proteinExistence type="predicted"/>
<comment type="caution">
    <text evidence="1">The sequence shown here is derived from an EMBL/GenBank/DDBJ whole genome shotgun (WGS) entry which is preliminary data.</text>
</comment>
<evidence type="ECO:0000313" key="1">
    <source>
        <dbReference type="EMBL" id="KAL3288037.1"/>
    </source>
</evidence>
<gene>
    <name evidence="1" type="ORF">HHI36_002489</name>
</gene>
<dbReference type="Proteomes" id="UP001516400">
    <property type="component" value="Unassembled WGS sequence"/>
</dbReference>
<organism evidence="1 2">
    <name type="scientific">Cryptolaemus montrouzieri</name>
    <dbReference type="NCBI Taxonomy" id="559131"/>
    <lineage>
        <taxon>Eukaryota</taxon>
        <taxon>Metazoa</taxon>
        <taxon>Ecdysozoa</taxon>
        <taxon>Arthropoda</taxon>
        <taxon>Hexapoda</taxon>
        <taxon>Insecta</taxon>
        <taxon>Pterygota</taxon>
        <taxon>Neoptera</taxon>
        <taxon>Endopterygota</taxon>
        <taxon>Coleoptera</taxon>
        <taxon>Polyphaga</taxon>
        <taxon>Cucujiformia</taxon>
        <taxon>Coccinelloidea</taxon>
        <taxon>Coccinellidae</taxon>
        <taxon>Scymninae</taxon>
        <taxon>Scymnini</taxon>
        <taxon>Cryptolaemus</taxon>
    </lineage>
</organism>